<evidence type="ECO:0000313" key="2">
    <source>
        <dbReference type="EMBL" id="ACH46900.1"/>
    </source>
</evidence>
<dbReference type="GeneID" id="6804900"/>
<dbReference type="SUPFAM" id="SSF50199">
    <property type="entry name" value="Staphylococcal nuclease"/>
    <property type="match status" value="1"/>
</dbReference>
<name>B5LWN7_9PHYC</name>
<dbReference type="KEGG" id="vg:6804900"/>
<dbReference type="InterPro" id="IPR035437">
    <property type="entry name" value="SNase_OB-fold_sf"/>
</dbReference>
<accession>B5LWN7</accession>
<organism evidence="2 3">
    <name type="scientific">Feldmannia species virus</name>
    <dbReference type="NCBI Taxonomy" id="39420"/>
    <lineage>
        <taxon>Viruses</taxon>
        <taxon>Varidnaviria</taxon>
        <taxon>Bamfordvirae</taxon>
        <taxon>Nucleocytoviricota</taxon>
        <taxon>Megaviricetes</taxon>
        <taxon>Algavirales</taxon>
        <taxon>Phycodnaviridae</taxon>
        <taxon>Phaeovirus</taxon>
        <taxon>Phaeovirus feldmanniae</taxon>
    </lineage>
</organism>
<dbReference type="Proteomes" id="UP000204092">
    <property type="component" value="Segment"/>
</dbReference>
<dbReference type="RefSeq" id="YP_002154770.1">
    <property type="nucleotide sequence ID" value="NC_011183.1"/>
</dbReference>
<dbReference type="EMBL" id="EU916176">
    <property type="protein sequence ID" value="ACH46900.1"/>
    <property type="molecule type" value="Genomic_DNA"/>
</dbReference>
<dbReference type="OrthoDB" id="35576at10239"/>
<proteinExistence type="predicted"/>
<reference evidence="2 3" key="1">
    <citation type="journal article" date="2009" name="Virology">
        <title>Genomic analysis of the smallest giant virus--Feldmannia sp. virus 158.</title>
        <authorList>
            <person name="Schroeder D.C."/>
            <person name="Park Y."/>
            <person name="Yoon H.M."/>
            <person name="Lee Y.S."/>
            <person name="Kang S.W."/>
            <person name="Meints R.H."/>
            <person name="Ivey R.G."/>
            <person name="Choi T.J."/>
        </authorList>
    </citation>
    <scope>NUCLEOTIDE SEQUENCE [LARGE SCALE GENOMIC DNA]</scope>
    <source>
        <strain evidence="2">FsV-158</strain>
    </source>
</reference>
<sequence length="147" mass="16783">MTGGIKMSEPLCFRECVRYLPVHEGDIVFVCRVYDGDTCTLAWVDHAGRSVRSSCRIRDIDTPEMRGKSPEERKMASLAKERLQSAILEKFVTVWRPSSDKYGRILADLSTESIRSVSTYMLEMPDICKSYTGGKKTPWLSLPQRDR</sequence>
<keyword evidence="3" id="KW-1185">Reference proteome</keyword>
<feature type="domain" description="TNase-like" evidence="1">
    <location>
        <begin position="56"/>
        <end position="123"/>
    </location>
</feature>
<evidence type="ECO:0000313" key="3">
    <source>
        <dbReference type="Proteomes" id="UP000204092"/>
    </source>
</evidence>
<dbReference type="Gene3D" id="2.40.50.90">
    <property type="match status" value="1"/>
</dbReference>
<dbReference type="InterPro" id="IPR016071">
    <property type="entry name" value="Staphylococal_nuclease_OB-fold"/>
</dbReference>
<protein>
    <submittedName>
        <fullName evidence="2">Putative nuclease</fullName>
    </submittedName>
</protein>
<dbReference type="Pfam" id="PF00565">
    <property type="entry name" value="SNase"/>
    <property type="match status" value="1"/>
</dbReference>
<evidence type="ECO:0000259" key="1">
    <source>
        <dbReference type="Pfam" id="PF00565"/>
    </source>
</evidence>